<dbReference type="PANTHER" id="PTHR21344">
    <property type="entry name" value="RAL GTPASE-ACTIVATING PROTEIN SUBUNIT BETA"/>
    <property type="match status" value="1"/>
</dbReference>
<dbReference type="PANTHER" id="PTHR21344:SF1">
    <property type="entry name" value="RAL GTPASE-ACTIVATING PROTEIN SUBUNIT BETA"/>
    <property type="match status" value="1"/>
</dbReference>
<dbReference type="GO" id="GO:0005096">
    <property type="term" value="F:GTPase activator activity"/>
    <property type="evidence" value="ECO:0007669"/>
    <property type="project" value="InterPro"/>
</dbReference>
<dbReference type="Proteomes" id="UP000695007">
    <property type="component" value="Unplaced"/>
</dbReference>
<evidence type="ECO:0000313" key="2">
    <source>
        <dbReference type="Proteomes" id="UP000695007"/>
    </source>
</evidence>
<sequence length="228" mass="25633">MNLGVFNRVNLKDIGDNMYSEWASLSILIQEGLEDSQSVLEKFAPGVGREVTLSIVRQLATNLGIAQAAEPSPLITDKEVQWCMEVICFGLSLPLIEHDTIRDCVNVYCEWLSALYTSPKISVPKPITDDPNYYARKIISHFHNLFVPRKGEAADTINKQAVLCHRVLRTLQQVSRSCATLERDTWECLLLFLIGINDALLAPPAIREDTGEQLCERVLGVLLELFIY</sequence>
<dbReference type="KEGG" id="csol:105363552"/>
<dbReference type="GeneID" id="105363552"/>
<dbReference type="Pfam" id="PF20412">
    <property type="entry name" value="RALGAPB_N"/>
    <property type="match status" value="1"/>
</dbReference>
<dbReference type="InterPro" id="IPR046859">
    <property type="entry name" value="RGPA/RALGAPB_N"/>
</dbReference>
<dbReference type="AlphaFoldDB" id="A0AAJ6YK77"/>
<gene>
    <name evidence="3" type="primary">LOC105363552</name>
</gene>
<proteinExistence type="predicted"/>
<protein>
    <submittedName>
        <fullName evidence="3">Ral GTPase-activating protein subunit beta-like</fullName>
    </submittedName>
</protein>
<evidence type="ECO:0000259" key="1">
    <source>
        <dbReference type="Pfam" id="PF20412"/>
    </source>
</evidence>
<name>A0AAJ6YK77_9HYME</name>
<dbReference type="InterPro" id="IPR039930">
    <property type="entry name" value="RALGAPB"/>
</dbReference>
<reference evidence="3" key="1">
    <citation type="submission" date="2025-08" db="UniProtKB">
        <authorList>
            <consortium name="RefSeq"/>
        </authorList>
    </citation>
    <scope>IDENTIFICATION</scope>
</reference>
<accession>A0AAJ6YK77</accession>
<organism evidence="2 3">
    <name type="scientific">Ceratosolen solmsi marchali</name>
    <dbReference type="NCBI Taxonomy" id="326594"/>
    <lineage>
        <taxon>Eukaryota</taxon>
        <taxon>Metazoa</taxon>
        <taxon>Ecdysozoa</taxon>
        <taxon>Arthropoda</taxon>
        <taxon>Hexapoda</taxon>
        <taxon>Insecta</taxon>
        <taxon>Pterygota</taxon>
        <taxon>Neoptera</taxon>
        <taxon>Endopterygota</taxon>
        <taxon>Hymenoptera</taxon>
        <taxon>Apocrita</taxon>
        <taxon>Proctotrupomorpha</taxon>
        <taxon>Chalcidoidea</taxon>
        <taxon>Agaonidae</taxon>
        <taxon>Agaoninae</taxon>
        <taxon>Ceratosolen</taxon>
    </lineage>
</organism>
<evidence type="ECO:0000313" key="3">
    <source>
        <dbReference type="RefSeq" id="XP_011499584.1"/>
    </source>
</evidence>
<dbReference type="RefSeq" id="XP_011499584.1">
    <property type="nucleotide sequence ID" value="XM_011501282.1"/>
</dbReference>
<feature type="domain" description="Ral GTPase-activating protein subunit alpha/beta N-terminal" evidence="1">
    <location>
        <begin position="157"/>
        <end position="227"/>
    </location>
</feature>
<keyword evidence="2" id="KW-1185">Reference proteome</keyword>